<dbReference type="Proteomes" id="UP001501523">
    <property type="component" value="Unassembled WGS sequence"/>
</dbReference>
<evidence type="ECO:0000313" key="3">
    <source>
        <dbReference type="Proteomes" id="UP001501523"/>
    </source>
</evidence>
<dbReference type="EMBL" id="BAAAEU010000025">
    <property type="protein sequence ID" value="GAA0722768.1"/>
    <property type="molecule type" value="Genomic_DNA"/>
</dbReference>
<keyword evidence="1" id="KW-0175">Coiled coil</keyword>
<name>A0ABN1IWH4_9GAMM</name>
<evidence type="ECO:0000313" key="2">
    <source>
        <dbReference type="EMBL" id="GAA0722768.1"/>
    </source>
</evidence>
<reference evidence="2 3" key="1">
    <citation type="journal article" date="2019" name="Int. J. Syst. Evol. Microbiol.">
        <title>The Global Catalogue of Microorganisms (GCM) 10K type strain sequencing project: providing services to taxonomists for standard genome sequencing and annotation.</title>
        <authorList>
            <consortium name="The Broad Institute Genomics Platform"/>
            <consortium name="The Broad Institute Genome Sequencing Center for Infectious Disease"/>
            <person name="Wu L."/>
            <person name="Ma J."/>
        </authorList>
    </citation>
    <scope>NUCLEOTIDE SEQUENCE [LARGE SCALE GENOMIC DNA]</scope>
    <source>
        <strain evidence="2 3">JCM 15421</strain>
    </source>
</reference>
<protein>
    <submittedName>
        <fullName evidence="2">Uncharacterized protein</fullName>
    </submittedName>
</protein>
<dbReference type="Gene3D" id="3.30.700.10">
    <property type="entry name" value="Glycoprotein, Type 4 Pilin"/>
    <property type="match status" value="1"/>
</dbReference>
<sequence length="224" mass="23667">MKSLLLQFAVTVAALFVALMLYDAYHAYRQHQEAPALAADAKRQAALIVDETARQALEASRKQAEAIAEESRRQAEAIAEENRKAIEANRARSEELAAANSARAVLAGDLARAAAVRVALTECYNSMGAWPADMTQCGIDAAGYKGHLLDEVRLESGGRYVLVLHAGYGVPAGEVRFTPSATGASILWNCATESYAEIARIIPTCRYEGNGAAPAAAGGSDSGP</sequence>
<comment type="caution">
    <text evidence="2">The sequence shown here is derived from an EMBL/GenBank/DDBJ whole genome shotgun (WGS) entry which is preliminary data.</text>
</comment>
<proteinExistence type="predicted"/>
<evidence type="ECO:0000256" key="1">
    <source>
        <dbReference type="SAM" id="Coils"/>
    </source>
</evidence>
<gene>
    <name evidence="2" type="ORF">GCM10009105_34140</name>
</gene>
<feature type="coiled-coil region" evidence="1">
    <location>
        <begin position="54"/>
        <end position="88"/>
    </location>
</feature>
<accession>A0ABN1IWH4</accession>
<keyword evidence="3" id="KW-1185">Reference proteome</keyword>
<dbReference type="RefSeq" id="WP_343793414.1">
    <property type="nucleotide sequence ID" value="NZ_BAAAEU010000025.1"/>
</dbReference>
<organism evidence="2 3">
    <name type="scientific">Dokdonella soli</name>
    <dbReference type="NCBI Taxonomy" id="529810"/>
    <lineage>
        <taxon>Bacteria</taxon>
        <taxon>Pseudomonadati</taxon>
        <taxon>Pseudomonadota</taxon>
        <taxon>Gammaproteobacteria</taxon>
        <taxon>Lysobacterales</taxon>
        <taxon>Rhodanobacteraceae</taxon>
        <taxon>Dokdonella</taxon>
    </lineage>
</organism>